<evidence type="ECO:0000256" key="8">
    <source>
        <dbReference type="ARBA" id="ARBA00081766"/>
    </source>
</evidence>
<dbReference type="GO" id="GO:0003777">
    <property type="term" value="F:microtubule motor activity"/>
    <property type="evidence" value="ECO:0007669"/>
    <property type="project" value="InterPro"/>
</dbReference>
<dbReference type="SUPFAM" id="SSF52540">
    <property type="entry name" value="P-loop containing nucleoside triphosphate hydrolases"/>
    <property type="match status" value="1"/>
</dbReference>
<accession>A0A9D3BTY4</accession>
<comment type="similarity">
    <text evidence="9">Belongs to the TRAFAC class myosin-kinesin ATPase superfamily. Kinesin family.</text>
</comment>
<dbReference type="GO" id="GO:0007051">
    <property type="term" value="P:spindle organization"/>
    <property type="evidence" value="ECO:0007669"/>
    <property type="project" value="UniProtKB-ARBA"/>
</dbReference>
<name>A0A9D3BTY4_NOTFU</name>
<comment type="caution">
    <text evidence="13">The sequence shown here is derived from an EMBL/GenBank/DDBJ whole genome shotgun (WGS) entry which is preliminary data.</text>
</comment>
<feature type="non-terminal residue" evidence="13">
    <location>
        <position position="1"/>
    </location>
</feature>
<dbReference type="CDD" id="cd01374">
    <property type="entry name" value="KISc_CENP_E"/>
    <property type="match status" value="1"/>
</dbReference>
<feature type="coiled-coil region" evidence="10">
    <location>
        <begin position="762"/>
        <end position="804"/>
    </location>
</feature>
<dbReference type="GO" id="GO:0043515">
    <property type="term" value="F:kinetochore binding"/>
    <property type="evidence" value="ECO:0007669"/>
    <property type="project" value="UniProtKB-ARBA"/>
</dbReference>
<feature type="region of interest" description="Disordered" evidence="11">
    <location>
        <begin position="922"/>
        <end position="944"/>
    </location>
</feature>
<dbReference type="PRINTS" id="PR00380">
    <property type="entry name" value="KINESINHEAVY"/>
</dbReference>
<dbReference type="PANTHER" id="PTHR47968">
    <property type="entry name" value="CENTROMERE PROTEIN E"/>
    <property type="match status" value="1"/>
</dbReference>
<dbReference type="GO" id="GO:0000280">
    <property type="term" value="P:nuclear division"/>
    <property type="evidence" value="ECO:0007669"/>
    <property type="project" value="UniProtKB-ARBA"/>
</dbReference>
<dbReference type="Pfam" id="PF00225">
    <property type="entry name" value="Kinesin"/>
    <property type="match status" value="1"/>
</dbReference>
<dbReference type="InterPro" id="IPR027417">
    <property type="entry name" value="P-loop_NTPase"/>
</dbReference>
<keyword evidence="2 9" id="KW-0547">Nucleotide-binding</keyword>
<evidence type="ECO:0000256" key="7">
    <source>
        <dbReference type="ARBA" id="ARBA00070169"/>
    </source>
</evidence>
<dbReference type="GO" id="GO:0005524">
    <property type="term" value="F:ATP binding"/>
    <property type="evidence" value="ECO:0007669"/>
    <property type="project" value="UniProtKB-UniRule"/>
</dbReference>
<keyword evidence="6" id="KW-0206">Cytoskeleton</keyword>
<dbReference type="GO" id="GO:0008017">
    <property type="term" value="F:microtubule binding"/>
    <property type="evidence" value="ECO:0007669"/>
    <property type="project" value="InterPro"/>
</dbReference>
<dbReference type="GO" id="GO:0140694">
    <property type="term" value="P:membraneless organelle assembly"/>
    <property type="evidence" value="ECO:0007669"/>
    <property type="project" value="UniProtKB-ARBA"/>
</dbReference>
<dbReference type="InterPro" id="IPR036961">
    <property type="entry name" value="Kinesin_motor_dom_sf"/>
</dbReference>
<feature type="coiled-coil region" evidence="10">
    <location>
        <begin position="1619"/>
        <end position="1744"/>
    </location>
</feature>
<dbReference type="Proteomes" id="UP000822369">
    <property type="component" value="Chromosome 7"/>
</dbReference>
<evidence type="ECO:0000256" key="10">
    <source>
        <dbReference type="SAM" id="Coils"/>
    </source>
</evidence>
<protein>
    <recommendedName>
        <fullName evidence="7">Centromere-associated protein E</fullName>
    </recommendedName>
    <alternativeName>
        <fullName evidence="8">Centromere protein E</fullName>
    </alternativeName>
</protein>
<feature type="region of interest" description="Disordered" evidence="11">
    <location>
        <begin position="481"/>
        <end position="509"/>
    </location>
</feature>
<keyword evidence="3 9" id="KW-0067">ATP-binding</keyword>
<evidence type="ECO:0000256" key="6">
    <source>
        <dbReference type="ARBA" id="ARBA00023212"/>
    </source>
</evidence>
<feature type="compositionally biased region" description="Basic and acidic residues" evidence="11">
    <location>
        <begin position="2328"/>
        <end position="2337"/>
    </location>
</feature>
<evidence type="ECO:0000313" key="14">
    <source>
        <dbReference type="Proteomes" id="UP000822369"/>
    </source>
</evidence>
<feature type="coiled-coil region" evidence="10">
    <location>
        <begin position="352"/>
        <end position="407"/>
    </location>
</feature>
<dbReference type="InterPro" id="IPR019821">
    <property type="entry name" value="Kinesin_motor_CS"/>
</dbReference>
<feature type="region of interest" description="Disordered" evidence="11">
    <location>
        <begin position="2311"/>
        <end position="2337"/>
    </location>
</feature>
<dbReference type="GO" id="GO:0030071">
    <property type="term" value="P:regulation of mitotic metaphase/anaphase transition"/>
    <property type="evidence" value="ECO:0007669"/>
    <property type="project" value="UniProtKB-ARBA"/>
</dbReference>
<organism evidence="13 14">
    <name type="scientific">Nothobranchius furzeri</name>
    <name type="common">Turquoise killifish</name>
    <dbReference type="NCBI Taxonomy" id="105023"/>
    <lineage>
        <taxon>Eukaryota</taxon>
        <taxon>Metazoa</taxon>
        <taxon>Chordata</taxon>
        <taxon>Craniata</taxon>
        <taxon>Vertebrata</taxon>
        <taxon>Euteleostomi</taxon>
        <taxon>Actinopterygii</taxon>
        <taxon>Neopterygii</taxon>
        <taxon>Teleostei</taxon>
        <taxon>Neoteleostei</taxon>
        <taxon>Acanthomorphata</taxon>
        <taxon>Ovalentaria</taxon>
        <taxon>Atherinomorphae</taxon>
        <taxon>Cyprinodontiformes</taxon>
        <taxon>Nothobranchiidae</taxon>
        <taxon>Nothobranchius</taxon>
    </lineage>
</organism>
<feature type="coiled-coil region" evidence="10">
    <location>
        <begin position="688"/>
        <end position="722"/>
    </location>
</feature>
<reference evidence="13" key="1">
    <citation type="submission" date="2020-03" db="EMBL/GenBank/DDBJ databases">
        <title>Intra-Species Differences in Population Size shape Life History and Genome Evolution.</title>
        <authorList>
            <person name="Willemsen D."/>
            <person name="Cui R."/>
            <person name="Valenzano D.R."/>
        </authorList>
    </citation>
    <scope>NUCLEOTIDE SEQUENCE</scope>
    <source>
        <strain evidence="13">GRZ</strain>
        <tissue evidence="13">Whole</tissue>
    </source>
</reference>
<dbReference type="PANTHER" id="PTHR47968:SF75">
    <property type="entry name" value="CENTROMERE-ASSOCIATED PROTEIN E"/>
    <property type="match status" value="1"/>
</dbReference>
<dbReference type="SMART" id="SM00129">
    <property type="entry name" value="KISc"/>
    <property type="match status" value="1"/>
</dbReference>
<dbReference type="InterPro" id="IPR001752">
    <property type="entry name" value="Kinesin_motor_dom"/>
</dbReference>
<keyword evidence="6" id="KW-0963">Cytoplasm</keyword>
<evidence type="ECO:0000256" key="11">
    <source>
        <dbReference type="SAM" id="MobiDB-lite"/>
    </source>
</evidence>
<dbReference type="GO" id="GO:0000278">
    <property type="term" value="P:mitotic cell cycle"/>
    <property type="evidence" value="ECO:0007669"/>
    <property type="project" value="UniProtKB-ARBA"/>
</dbReference>
<gene>
    <name evidence="13" type="primary">cenpe</name>
    <name evidence="13" type="ORF">G4P62_006165</name>
</gene>
<evidence type="ECO:0000313" key="13">
    <source>
        <dbReference type="EMBL" id="KAF7218528.1"/>
    </source>
</evidence>
<dbReference type="GO" id="GO:0000779">
    <property type="term" value="C:condensed chromosome, centromeric region"/>
    <property type="evidence" value="ECO:0007669"/>
    <property type="project" value="UniProtKB-ARBA"/>
</dbReference>
<evidence type="ECO:0000256" key="5">
    <source>
        <dbReference type="ARBA" id="ARBA00023175"/>
    </source>
</evidence>
<comment type="subcellular location">
    <subcellularLocation>
        <location evidence="1">Cytoplasm</location>
        <location evidence="1">Cytoskeleton</location>
    </subcellularLocation>
</comment>
<feature type="domain" description="Kinesin motor" evidence="12">
    <location>
        <begin position="10"/>
        <end position="336"/>
    </location>
</feature>
<dbReference type="GO" id="GO:0005874">
    <property type="term" value="C:microtubule"/>
    <property type="evidence" value="ECO:0007669"/>
    <property type="project" value="TreeGrafter"/>
</dbReference>
<dbReference type="PROSITE" id="PS00411">
    <property type="entry name" value="KINESIN_MOTOR_1"/>
    <property type="match status" value="1"/>
</dbReference>
<evidence type="ECO:0000256" key="9">
    <source>
        <dbReference type="PROSITE-ProRule" id="PRU00283"/>
    </source>
</evidence>
<dbReference type="FunFam" id="3.40.850.10:FF:000026">
    <property type="entry name" value="Centromere-associated protein E"/>
    <property type="match status" value="1"/>
</dbReference>
<evidence type="ECO:0000256" key="2">
    <source>
        <dbReference type="ARBA" id="ARBA00022741"/>
    </source>
</evidence>
<evidence type="ECO:0000256" key="1">
    <source>
        <dbReference type="ARBA" id="ARBA00004245"/>
    </source>
</evidence>
<proteinExistence type="inferred from homology"/>
<evidence type="ECO:0000256" key="3">
    <source>
        <dbReference type="ARBA" id="ARBA00022840"/>
    </source>
</evidence>
<feature type="region of interest" description="Disordered" evidence="11">
    <location>
        <begin position="2219"/>
        <end position="2255"/>
    </location>
</feature>
<dbReference type="EMBL" id="JAAVVJ010000007">
    <property type="protein sequence ID" value="KAF7218528.1"/>
    <property type="molecule type" value="Genomic_DNA"/>
</dbReference>
<feature type="coiled-coil region" evidence="10">
    <location>
        <begin position="519"/>
        <end position="595"/>
    </location>
</feature>
<feature type="coiled-coil region" evidence="10">
    <location>
        <begin position="1959"/>
        <end position="2089"/>
    </location>
</feature>
<feature type="binding site" evidence="9">
    <location>
        <begin position="90"/>
        <end position="97"/>
    </location>
    <ligand>
        <name>ATP</name>
        <dbReference type="ChEBI" id="CHEBI:30616"/>
    </ligand>
</feature>
<feature type="coiled-coil region" evidence="10">
    <location>
        <begin position="2122"/>
        <end position="2149"/>
    </location>
</feature>
<dbReference type="InterPro" id="IPR027640">
    <property type="entry name" value="Kinesin-like_fam"/>
</dbReference>
<feature type="coiled-coil region" evidence="10">
    <location>
        <begin position="1021"/>
        <end position="1105"/>
    </location>
</feature>
<dbReference type="GO" id="GO:0008608">
    <property type="term" value="P:attachment of spindle microtubules to kinetochore"/>
    <property type="evidence" value="ECO:0007669"/>
    <property type="project" value="UniProtKB-ARBA"/>
</dbReference>
<keyword evidence="5 9" id="KW-0505">Motor protein</keyword>
<sequence>DTSVTTCGNGVIISCISREENASENSEPVQFWKADKKSIHQIDDGSSNRSFTFDRVFTADETTHQLYQTIAKPLVVSTVGGYNGTIFAYGQTSSGKTFTMMGGDHNPGVIPLAVEEVFQSIKNFPNKEFLLRVSYMEIYNETVTDLLVDSWKRKPLEVRESINKNICVADLTEELVTTCAQALAWVRKGEKNRHYAKTKMNQRSSRSHAIFRMILESRERSDPASSDTADGAIIVSHLNLVDLAGSERASQTGAEGARFKEGCNINRSLFMLGQVMKKLTDESQKGFINYRDSKLTRILQNSLGGNAKTVIICTITPATLEETLGTLQFASTAKKMKNDPHVTEVSDDGALLKRYRNEIVELKQRLQEVSSVSQTTVTEKEALSQLLQEKDQLQREQEDRIKNLTKLLVTSSNQVFVQKVPKRRITWGGKMVKLAGKAPFDDHHDDDDGDLPDMSFAGPFGRRTKMPVSSLTELSEAEYFDSQWGTPEEPFDETEMNESSVTARSHRDSFRDWVSPSQSRELSEKVSQLELQLEVEVQQKEEAMKRANLLDDRLAELQLQLQSEALQKREAAEKMESAGQKLADLERQLQEQSQADAKQMVREFAETIQLCETLATEKDQIIAERDYLKQELGMFMEQTQHLEKEKAALSQELKEINDLDEFESLEERINKDLETELRSEICSLKEAVKSSEAQRLELQNKLQALSEELNKKTEFAEELQKMSGKDLVQEVATLRRSLDDAEGVSRDTKKEWAFLRSENMSLEELNGTLTAKQEKMESEMNDLLLQLKTEKSRYKKMQSDLQKELNIAFDENTKLSTLLDGNVPKSLTDGLELERTVTRLEKELTASREAGETLRAELQTLASFKTLPDQVENLTKQVCDLTEELQCVKTERDDLLSGQTRSDLEARQFSEENPKIQADLGVSAQEEELRPQLDSLRPAQERSEEEKSRLVAFLQERDLEIKQLRETLEWEHAEKEVLLSELRGSAQSSADESEKLNSTITSVSAERDQLRMQLQTLVDKATETDVLLQSLQQELKEQKQKIFDLMRTSEQKECELQEHISKLSQELQGTRDENRALQESAAEEAEKLLSAVAALTAERDELKNDLRGNIDMVTSAKTPIQGALGGWQPHHYLGTTLGAPQPLPPTTGPEAEGSPEEMLEGLKYVTCIITQAKMDDVSKTSNAINSNQLKAKLKRRSLAATASQIRPVQKTRIRVHGPQRVNAHVLFAQMQCDFLQQQQLTSEPQLLMEIQENHQLQMDQLEKMLENAKEETSRLKFDLQDKVKLIAEKQENLDVSEEKSRVLQEELAALKLQTEVLESRKNEAEGTVQSLKSRVQVLTAEVESVGVERDNLLSEKESISRSHLEEMEKLRLSLSEENNQLREELEGLREEKQLREELEDRAEMLQAEMIENQEELRAALEKNQDQRKKIKLLESEKARNEPPPDFNSQLEELQGKIKTLTEELEPVLAERDALMLEKESNRQTEEMEKLLSRVSSLSQERDQLQEALEGQREEKKRLREELEDRIQTSQSFMVLFPMTNELFQFFSRACWRQTVQLICADSASYCSHCLTTPPSPVRHFSQNLLVATGPGGFSSSLSLLLEGWLTPMQTSQQTFKEELQEALSRVSSLGEERARLQEALEGSREEKRQLGEELEDRTRMMSAVQEKLSQQEEWSLQLQERDAELKREVQHLEEELQTQTEQQARAKAEADASQLMLTEAKATISTLKQRLDGLEQNAEGVEVISSQLQDSSSQLQECFGRFQELKDTISKYKSPDKALRRQRSLMNALLSSLPRATVASYGAVHQLGMQTVQSFLDIRMRLHLQAVDCKRLFEELVRKDLAIFEEKRVQDLLLSRAEAPPHAIGDVDFRSLWGPRLSELLDKRRLHLQKMQSIAEKLQSNTAAHVDNERAEICEEEKFTEQLEGAISSQPISFPNLDCVLSQEAGRRSATVQTSRLSLQLLVSEQNNLLDELKQLEVEGESQLREEKSKSATLLRALEGAPLKKEVSLLRDNQQLVLQLQRAEETIKMLHVQKEELEEIRMEANHSVSQHKEATQLLQTELQDSRALVQEKDDTIQTLKNKLRASETNAPPSAAEQERLRHKVFQMELKLNLASDQHKLEIQRMNTVLREKEASLRSLKEALRKLQQQGEEPVLQGKELYARLTNPREVVIESSIALEKTKLEEKVQQLQLKITELESVGLGQKAEISKWKSRAIKLKRKSKAEVDRTPPSSPTKRGYTFSSDSDHHLNSPKNKILVTPKNVLESPQKPLDSPNMSLLDTPKNKFLDMAGGSDLLSSGFPKEFFDNSSLGAFADKDGPKEVSWPWSPKEEEMCKTQ</sequence>
<dbReference type="Gene3D" id="3.40.850.10">
    <property type="entry name" value="Kinesin motor domain"/>
    <property type="match status" value="1"/>
</dbReference>
<feature type="coiled-coil region" evidence="10">
    <location>
        <begin position="1247"/>
        <end position="1528"/>
    </location>
</feature>
<evidence type="ECO:0000259" key="12">
    <source>
        <dbReference type="PROSITE" id="PS50067"/>
    </source>
</evidence>
<keyword evidence="4 10" id="KW-0175">Coiled coil</keyword>
<evidence type="ECO:0000256" key="4">
    <source>
        <dbReference type="ARBA" id="ARBA00023054"/>
    </source>
</evidence>
<dbReference type="GO" id="GO:0007018">
    <property type="term" value="P:microtubule-based movement"/>
    <property type="evidence" value="ECO:0007669"/>
    <property type="project" value="InterPro"/>
</dbReference>
<dbReference type="PROSITE" id="PS50067">
    <property type="entry name" value="KINESIN_MOTOR_2"/>
    <property type="match status" value="1"/>
</dbReference>